<evidence type="ECO:0000256" key="2">
    <source>
        <dbReference type="ARBA" id="ARBA00004496"/>
    </source>
</evidence>
<evidence type="ECO:0000313" key="11">
    <source>
        <dbReference type="Proteomes" id="UP000472267"/>
    </source>
</evidence>
<dbReference type="Pfam" id="PF10221">
    <property type="entry name" value="Mat89Bb"/>
    <property type="match status" value="2"/>
</dbReference>
<keyword evidence="11" id="KW-1185">Reference proteome</keyword>
<keyword evidence="3" id="KW-0963">Cytoplasm</keyword>
<reference evidence="10" key="1">
    <citation type="submission" date="2019-06" db="EMBL/GenBank/DDBJ databases">
        <authorList>
            <consortium name="Wellcome Sanger Institute Data Sharing"/>
        </authorList>
    </citation>
    <scope>NUCLEOTIDE SEQUENCE [LARGE SCALE GENOMIC DNA]</scope>
</reference>
<keyword evidence="7" id="KW-0131">Cell cycle</keyword>
<evidence type="ECO:0000313" key="10">
    <source>
        <dbReference type="Ensembl" id="ENSSFAP00005049043.1"/>
    </source>
</evidence>
<evidence type="ECO:0000256" key="4">
    <source>
        <dbReference type="ARBA" id="ARBA00022618"/>
    </source>
</evidence>
<organism evidence="10 11">
    <name type="scientific">Salarias fasciatus</name>
    <name type="common">Jewelled blenny</name>
    <name type="synonym">Blennius fasciatus</name>
    <dbReference type="NCBI Taxonomy" id="181472"/>
    <lineage>
        <taxon>Eukaryota</taxon>
        <taxon>Metazoa</taxon>
        <taxon>Chordata</taxon>
        <taxon>Craniata</taxon>
        <taxon>Vertebrata</taxon>
        <taxon>Euteleostomi</taxon>
        <taxon>Actinopterygii</taxon>
        <taxon>Neopterygii</taxon>
        <taxon>Teleostei</taxon>
        <taxon>Neoteleostei</taxon>
        <taxon>Acanthomorphata</taxon>
        <taxon>Ovalentaria</taxon>
        <taxon>Blenniimorphae</taxon>
        <taxon>Blenniiformes</taxon>
        <taxon>Blennioidei</taxon>
        <taxon>Blenniidae</taxon>
        <taxon>Salariinae</taxon>
        <taxon>Salarias</taxon>
    </lineage>
</organism>
<dbReference type="PANTHER" id="PTHR12955">
    <property type="entry name" value="SARCOMA ANTIGEN NY-SAR-95-RELATED"/>
    <property type="match status" value="1"/>
</dbReference>
<name>A0A672J492_SALFA</name>
<evidence type="ECO:0000256" key="9">
    <source>
        <dbReference type="SAM" id="MobiDB-lite"/>
    </source>
</evidence>
<dbReference type="GO" id="GO:0051301">
    <property type="term" value="P:cell division"/>
    <property type="evidence" value="ECO:0007669"/>
    <property type="project" value="UniProtKB-KW"/>
</dbReference>
<accession>A0A672J492</accession>
<reference evidence="10" key="2">
    <citation type="submission" date="2025-08" db="UniProtKB">
        <authorList>
            <consortium name="Ensembl"/>
        </authorList>
    </citation>
    <scope>IDENTIFICATION</scope>
</reference>
<feature type="region of interest" description="Disordered" evidence="9">
    <location>
        <begin position="530"/>
        <end position="610"/>
    </location>
</feature>
<evidence type="ECO:0000256" key="3">
    <source>
        <dbReference type="ARBA" id="ARBA00022490"/>
    </source>
</evidence>
<evidence type="ECO:0000256" key="5">
    <source>
        <dbReference type="ARBA" id="ARBA00022776"/>
    </source>
</evidence>
<evidence type="ECO:0000256" key="1">
    <source>
        <dbReference type="ARBA" id="ARBA00004123"/>
    </source>
</evidence>
<comment type="subcellular location">
    <subcellularLocation>
        <location evidence="2">Cytoplasm</location>
    </subcellularLocation>
    <subcellularLocation>
        <location evidence="1">Nucleus</location>
    </subcellularLocation>
</comment>
<dbReference type="GO" id="GO:0005737">
    <property type="term" value="C:cytoplasm"/>
    <property type="evidence" value="ECO:0007669"/>
    <property type="project" value="UniProtKB-SubCell"/>
</dbReference>
<keyword evidence="6" id="KW-0539">Nucleus</keyword>
<dbReference type="InterPro" id="IPR019355">
    <property type="entry name" value="Cell_cycle_regulator_Mat89Bb"/>
</dbReference>
<dbReference type="OMA" id="SPMHEKV"/>
<dbReference type="InParanoid" id="A0A672J492"/>
<comment type="similarity">
    <text evidence="8">Belongs to the Integrator subunit 13 family.</text>
</comment>
<dbReference type="GO" id="GO:0007346">
    <property type="term" value="P:regulation of mitotic cell cycle"/>
    <property type="evidence" value="ECO:0007669"/>
    <property type="project" value="TreeGrafter"/>
</dbReference>
<keyword evidence="5" id="KW-0498">Mitosis</keyword>
<keyword evidence="4" id="KW-0132">Cell division</keyword>
<dbReference type="AlphaFoldDB" id="A0A672J492"/>
<evidence type="ECO:0000256" key="8">
    <source>
        <dbReference type="ARBA" id="ARBA00061603"/>
    </source>
</evidence>
<dbReference type="Proteomes" id="UP000472267">
    <property type="component" value="Chromosome 17"/>
</dbReference>
<dbReference type="GO" id="GO:0051642">
    <property type="term" value="P:centrosome localization"/>
    <property type="evidence" value="ECO:0007669"/>
    <property type="project" value="TreeGrafter"/>
</dbReference>
<evidence type="ECO:0000256" key="7">
    <source>
        <dbReference type="ARBA" id="ARBA00023306"/>
    </source>
</evidence>
<feature type="compositionally biased region" description="Basic and acidic residues" evidence="9">
    <location>
        <begin position="530"/>
        <end position="571"/>
    </location>
</feature>
<proteinExistence type="inferred from homology"/>
<sequence length="664" mass="75510">MKMFSVAHKTVFVVDHCPYMAESSRQQVECDVLTKSRAQGVIPLAPVSKSLWTCAVECSMEYCRILYDVYPRDKLVNYIVSDSEFHILNSWRREDQTTLELMSALAAVGPPNPREDPECCSILHGLVAAVESLCKITELQHERRTAMMDTAERVSNRGRIICLTNAKSDTHVRMLEDCIQETIMEQNKLAAGSDRLMAIQQCDLVLVHIYPQGEDTLVSDRPKKDISPLLTSEVHSVRAGRHLATKLNILVQQHFDLASTTITNIPMKEEQHANTSANYDVELLHHRDAHLEFFKSGDLHMAGTSTRENGLKETITLKWCTPRTNGIELHYCTGAYRISPTDVNSRPSSCLTNFLLNGRSVLLEQPRKLGSKVISHMLSSHGGEIFLHVLNSNRSTLEDPPSISEGCGGRVTDYRITDFGEFMKENRLTPVSESSHDPSLKLPIERGKAQLERHTRYWPMIISQTTIFNMQAVSSDDEETQERTTRSPFPRDEQYRIMWNELETLVKTHAGATDRHQRVLDCIVACRSKPPEEEERKKRGRKREDREDRTEKNGSKETEDKSWQDSEKSVVRSENIPNITDSPDSPEPLNKKPRLNSDDLQPPDRAKGPVSLLSMWTNRITVANSRKHQEFVGRASSVNNKFELYQHLKEENGMDVHENGKASR</sequence>
<dbReference type="GO" id="GO:0032039">
    <property type="term" value="C:integrator complex"/>
    <property type="evidence" value="ECO:0007669"/>
    <property type="project" value="TreeGrafter"/>
</dbReference>
<protein>
    <submittedName>
        <fullName evidence="10">Integrator complex subunit 13</fullName>
    </submittedName>
</protein>
<evidence type="ECO:0000256" key="6">
    <source>
        <dbReference type="ARBA" id="ARBA00023242"/>
    </source>
</evidence>
<dbReference type="PANTHER" id="PTHR12955:SF1">
    <property type="entry name" value="INTEGRATOR COMPLEX SUBUNIT 13"/>
    <property type="match status" value="1"/>
</dbReference>
<dbReference type="Ensembl" id="ENSSFAT00005050662.1">
    <property type="protein sequence ID" value="ENSSFAP00005049043.1"/>
    <property type="gene ID" value="ENSSFAG00005023725.1"/>
</dbReference>
<gene>
    <name evidence="10" type="primary">ints13</name>
</gene>
<reference evidence="10" key="3">
    <citation type="submission" date="2025-09" db="UniProtKB">
        <authorList>
            <consortium name="Ensembl"/>
        </authorList>
    </citation>
    <scope>IDENTIFICATION</scope>
</reference>